<keyword evidence="13 17" id="KW-0472">Membrane</keyword>
<feature type="non-terminal residue" evidence="19">
    <location>
        <position position="1"/>
    </location>
</feature>
<dbReference type="Pfam" id="PF13181">
    <property type="entry name" value="TPR_8"/>
    <property type="match status" value="1"/>
</dbReference>
<dbReference type="PANTHER" id="PTHR44227">
    <property type="match status" value="1"/>
</dbReference>
<feature type="domain" description="DUF1736" evidence="18">
    <location>
        <begin position="258"/>
        <end position="329"/>
    </location>
</feature>
<feature type="repeat" description="TPR" evidence="16">
    <location>
        <begin position="446"/>
        <end position="479"/>
    </location>
</feature>
<evidence type="ECO:0000256" key="17">
    <source>
        <dbReference type="SAM" id="Phobius"/>
    </source>
</evidence>
<evidence type="ECO:0000313" key="19">
    <source>
        <dbReference type="EMBL" id="KAG5323489.1"/>
    </source>
</evidence>
<evidence type="ECO:0000256" key="4">
    <source>
        <dbReference type="ARBA" id="ARBA00004922"/>
    </source>
</evidence>
<comment type="catalytic activity">
    <reaction evidence="14">
        <text>a di-trans,poly-cis-dolichyl beta-D-mannosyl phosphate + L-threonyl-[protein] = 3-O-(alpha-D-mannosyl)-L-threonyl-[protein] + a di-trans,poly-cis-dolichyl phosphate + H(+)</text>
        <dbReference type="Rhea" id="RHEA:53396"/>
        <dbReference type="Rhea" id="RHEA-COMP:11060"/>
        <dbReference type="Rhea" id="RHEA-COMP:13547"/>
        <dbReference type="Rhea" id="RHEA-COMP:19498"/>
        <dbReference type="Rhea" id="RHEA-COMP:19501"/>
        <dbReference type="ChEBI" id="CHEBI:15378"/>
        <dbReference type="ChEBI" id="CHEBI:30013"/>
        <dbReference type="ChEBI" id="CHEBI:57683"/>
        <dbReference type="ChEBI" id="CHEBI:58211"/>
        <dbReference type="ChEBI" id="CHEBI:137323"/>
        <dbReference type="EC" id="2.4.1.109"/>
    </reaction>
</comment>
<comment type="caution">
    <text evidence="19">The sequence shown here is derived from an EMBL/GenBank/DDBJ whole genome shotgun (WGS) entry which is preliminary data.</text>
</comment>
<dbReference type="PANTHER" id="PTHR44227:SF3">
    <property type="entry name" value="PROTEIN O-MANNOSYL-TRANSFERASE TMTC4"/>
    <property type="match status" value="1"/>
</dbReference>
<comment type="similarity">
    <text evidence="5">Belongs to the TMTC family.</text>
</comment>
<dbReference type="GO" id="GO:0004169">
    <property type="term" value="F:dolichyl-phosphate-mannose-protein mannosyltransferase activity"/>
    <property type="evidence" value="ECO:0007669"/>
    <property type="project" value="UniProtKB-EC"/>
</dbReference>
<gene>
    <name evidence="19" type="primary">Tmtc4</name>
    <name evidence="19" type="ORF">G6Z78_0008119</name>
</gene>
<feature type="repeat" description="TPR" evidence="16">
    <location>
        <begin position="480"/>
        <end position="513"/>
    </location>
</feature>
<feature type="repeat" description="TPR" evidence="16">
    <location>
        <begin position="548"/>
        <end position="581"/>
    </location>
</feature>
<evidence type="ECO:0000313" key="20">
    <source>
        <dbReference type="Proteomes" id="UP000668214"/>
    </source>
</evidence>
<comment type="pathway">
    <text evidence="4">Protein modification; protein glycosylation.</text>
</comment>
<dbReference type="Gene3D" id="1.25.40.10">
    <property type="entry name" value="Tetratricopeptide repeat domain"/>
    <property type="match status" value="1"/>
</dbReference>
<dbReference type="Pfam" id="PF08409">
    <property type="entry name" value="TMTC_DUF1736"/>
    <property type="match status" value="1"/>
</dbReference>
<evidence type="ECO:0000256" key="11">
    <source>
        <dbReference type="ARBA" id="ARBA00022824"/>
    </source>
</evidence>
<feature type="transmembrane region" description="Helical" evidence="17">
    <location>
        <begin position="166"/>
        <end position="185"/>
    </location>
</feature>
<dbReference type="GO" id="GO:0016020">
    <property type="term" value="C:membrane"/>
    <property type="evidence" value="ECO:0007669"/>
    <property type="project" value="UniProtKB-SubCell"/>
</dbReference>
<feature type="transmembrane region" description="Helical" evidence="17">
    <location>
        <begin position="238"/>
        <end position="260"/>
    </location>
</feature>
<evidence type="ECO:0000256" key="13">
    <source>
        <dbReference type="ARBA" id="ARBA00023136"/>
    </source>
</evidence>
<evidence type="ECO:0000256" key="8">
    <source>
        <dbReference type="ARBA" id="ARBA00022692"/>
    </source>
</evidence>
<feature type="repeat" description="TPR" evidence="16">
    <location>
        <begin position="650"/>
        <end position="683"/>
    </location>
</feature>
<sequence>MQGSLSPRGGLIAPDWRVAPLIAEAASCPCRISRRAKFEWSLESLPGRLVASRCLSGALAVLGRRVAFPVMPLQFWLRQDLVSQDYHVVNIILHSMICLLTLFVYNIFLGPEGWSISFYAAALFAVHPIHTEAVSGIVGRAELLCGLFTWLSILLYNHTIYAKNILHAWVAMFSFTICITAAILCKETGITAIGICAIYDIVIVNKIYPIDVINFFLFKHVDKNLNNCIKYKNILLRLAALIFIAIILLLLRFSIMGFSVPKFQSVDNPASFMDNVLLRILNYNYIYCLNIWLLICPIWLCFDWSMGCISLITNYDYRTFVVIIFWFMFGTLIMYTFISHKNKTLRYVIMGLTILICPFLPASNIFFNVGFVLAERVLYIPSAGYCLLVVIGLQKFSARFSLPKTSLSAYTMLIVLLFIRSWIRSTQWKNEKLLFQSALDVCPLNAKVHYNIAKNAADAGNINLAKLEYQEALRLNPNYTQAMNNLGNLLKDDGQLLKAISLFKQAINIQKDFSTAWMNLGIVQSALKKYEESETSYFTALQYRSNYPDCYYNLGVLYLERKQYNKAVRAWINATKQKPTHKRAWTNMILLLDDLDRTEEALKMANKALKFIPNHASIYFNIANILGKKGKYEEAEIQFKQAISRDPTGSMIYANLGVLYHRWNKLNAAEEMYKKALQLKPDLYSAKDNLQRLYTLKAIVGLVETWIDEERWEKIKNRLLKDYEWNYVSAKKEYKKGRAKGGIITLQTPNYILVEETKINEMKIKAIRRAVKYKERIRNSRKKLIKECIKELEKDSRGKGDWEKKRREVLERGRNK</sequence>
<evidence type="ECO:0000256" key="9">
    <source>
        <dbReference type="ARBA" id="ARBA00022737"/>
    </source>
</evidence>
<feature type="transmembrane region" description="Helical" evidence="17">
    <location>
        <begin position="88"/>
        <end position="108"/>
    </location>
</feature>
<comment type="catalytic activity">
    <reaction evidence="15">
        <text>a di-trans,poly-cis-dolichyl beta-D-mannosyl phosphate + L-seryl-[protein] = 3-O-(alpha-D-mannosyl)-L-seryl-[protein] + a di-trans,poly-cis-dolichyl phosphate + H(+)</text>
        <dbReference type="Rhea" id="RHEA:17377"/>
        <dbReference type="Rhea" id="RHEA-COMP:9863"/>
        <dbReference type="Rhea" id="RHEA-COMP:13546"/>
        <dbReference type="Rhea" id="RHEA-COMP:19498"/>
        <dbReference type="Rhea" id="RHEA-COMP:19501"/>
        <dbReference type="ChEBI" id="CHEBI:15378"/>
        <dbReference type="ChEBI" id="CHEBI:29999"/>
        <dbReference type="ChEBI" id="CHEBI:57683"/>
        <dbReference type="ChEBI" id="CHEBI:58211"/>
        <dbReference type="ChEBI" id="CHEBI:137321"/>
        <dbReference type="EC" id="2.4.1.109"/>
    </reaction>
</comment>
<feature type="transmembrane region" description="Helical" evidence="17">
    <location>
        <begin position="197"/>
        <end position="218"/>
    </location>
</feature>
<evidence type="ECO:0000256" key="15">
    <source>
        <dbReference type="ARBA" id="ARBA00045102"/>
    </source>
</evidence>
<dbReference type="SUPFAM" id="SSF48452">
    <property type="entry name" value="TPR-like"/>
    <property type="match status" value="2"/>
</dbReference>
<evidence type="ECO:0000256" key="7">
    <source>
        <dbReference type="ARBA" id="ARBA00022679"/>
    </source>
</evidence>
<keyword evidence="12 17" id="KW-1133">Transmembrane helix</keyword>
<dbReference type="Pfam" id="PF13432">
    <property type="entry name" value="TPR_16"/>
    <property type="match status" value="1"/>
</dbReference>
<dbReference type="InterPro" id="IPR052346">
    <property type="entry name" value="O-mannosyl-transferase_TMTC"/>
</dbReference>
<evidence type="ECO:0000259" key="18">
    <source>
        <dbReference type="Pfam" id="PF08409"/>
    </source>
</evidence>
<evidence type="ECO:0000256" key="10">
    <source>
        <dbReference type="ARBA" id="ARBA00022803"/>
    </source>
</evidence>
<evidence type="ECO:0000256" key="3">
    <source>
        <dbReference type="ARBA" id="ARBA00004240"/>
    </source>
</evidence>
<evidence type="ECO:0000256" key="2">
    <source>
        <dbReference type="ARBA" id="ARBA00004141"/>
    </source>
</evidence>
<feature type="transmembrane region" description="Helical" evidence="17">
    <location>
        <begin position="345"/>
        <end position="367"/>
    </location>
</feature>
<keyword evidence="7" id="KW-0808">Transferase</keyword>
<dbReference type="Pfam" id="PF13431">
    <property type="entry name" value="TPR_17"/>
    <property type="match status" value="1"/>
</dbReference>
<dbReference type="UniPathway" id="UPA00378"/>
<dbReference type="EC" id="2.4.1.109" evidence="6"/>
<feature type="transmembrane region" description="Helical" evidence="17">
    <location>
        <begin position="281"/>
        <end position="300"/>
    </location>
</feature>
<keyword evidence="8 17" id="KW-0812">Transmembrane</keyword>
<dbReference type="InterPro" id="IPR011990">
    <property type="entry name" value="TPR-like_helical_dom_sf"/>
</dbReference>
<feature type="transmembrane region" description="Helical" evidence="17">
    <location>
        <begin position="143"/>
        <end position="160"/>
    </location>
</feature>
<evidence type="ECO:0000256" key="16">
    <source>
        <dbReference type="PROSITE-ProRule" id="PRU00339"/>
    </source>
</evidence>
<keyword evidence="20" id="KW-1185">Reference proteome</keyword>
<proteinExistence type="inferred from homology"/>
<reference evidence="19" key="1">
    <citation type="submission" date="2020-02" db="EMBL/GenBank/DDBJ databases">
        <title>Relaxed selection underlies rapid genomic changes in the transitions from sociality to social parasitism in ants.</title>
        <authorList>
            <person name="Bi X."/>
        </authorList>
    </citation>
    <scope>NUCLEOTIDE SEQUENCE</scope>
    <source>
        <strain evidence="19">BGI-DK2014c</strain>
        <tissue evidence="19">Whole body</tissue>
    </source>
</reference>
<feature type="transmembrane region" description="Helical" evidence="17">
    <location>
        <begin position="320"/>
        <end position="338"/>
    </location>
</feature>
<dbReference type="EMBL" id="JAANIA010000655">
    <property type="protein sequence ID" value="KAG5323489.1"/>
    <property type="molecule type" value="Genomic_DNA"/>
</dbReference>
<dbReference type="InterPro" id="IPR013618">
    <property type="entry name" value="TMTC_DUF1736"/>
</dbReference>
<feature type="transmembrane region" description="Helical" evidence="17">
    <location>
        <begin position="373"/>
        <end position="393"/>
    </location>
</feature>
<dbReference type="AlphaFoldDB" id="A0A836EIB6"/>
<dbReference type="SMART" id="SM00028">
    <property type="entry name" value="TPR"/>
    <property type="match status" value="7"/>
</dbReference>
<dbReference type="PROSITE" id="PS50293">
    <property type="entry name" value="TPR_REGION"/>
    <property type="match status" value="2"/>
</dbReference>
<protein>
    <recommendedName>
        <fullName evidence="6">dolichyl-phosphate-mannose--protein mannosyltransferase</fullName>
        <ecNumber evidence="6">2.4.1.109</ecNumber>
    </recommendedName>
</protein>
<keyword evidence="11" id="KW-0256">Endoplasmic reticulum</keyword>
<feature type="non-terminal residue" evidence="19">
    <location>
        <position position="816"/>
    </location>
</feature>
<dbReference type="Proteomes" id="UP000668214">
    <property type="component" value="Unassembled WGS sequence"/>
</dbReference>
<evidence type="ECO:0000256" key="6">
    <source>
        <dbReference type="ARBA" id="ARBA00012839"/>
    </source>
</evidence>
<evidence type="ECO:0000256" key="1">
    <source>
        <dbReference type="ARBA" id="ARBA00003582"/>
    </source>
</evidence>
<keyword evidence="10 16" id="KW-0802">TPR repeat</keyword>
<dbReference type="PROSITE" id="PS50005">
    <property type="entry name" value="TPR"/>
    <property type="match status" value="5"/>
</dbReference>
<keyword evidence="9" id="KW-0677">Repeat</keyword>
<accession>A0A836EIB6</accession>
<evidence type="ECO:0000256" key="12">
    <source>
        <dbReference type="ARBA" id="ARBA00022989"/>
    </source>
</evidence>
<name>A0A836EIB6_9HYME</name>
<dbReference type="InterPro" id="IPR019734">
    <property type="entry name" value="TPR_rpt"/>
</dbReference>
<comment type="subcellular location">
    <subcellularLocation>
        <location evidence="3">Endoplasmic reticulum</location>
    </subcellularLocation>
    <subcellularLocation>
        <location evidence="2">Membrane</location>
        <topology evidence="2">Multi-pass membrane protein</topology>
    </subcellularLocation>
</comment>
<feature type="repeat" description="TPR" evidence="16">
    <location>
        <begin position="616"/>
        <end position="649"/>
    </location>
</feature>
<evidence type="ECO:0000256" key="5">
    <source>
        <dbReference type="ARBA" id="ARBA00007882"/>
    </source>
</evidence>
<dbReference type="GO" id="GO:0030968">
    <property type="term" value="P:endoplasmic reticulum unfolded protein response"/>
    <property type="evidence" value="ECO:0007669"/>
    <property type="project" value="TreeGrafter"/>
</dbReference>
<organism evidence="19 20">
    <name type="scientific">Pseudoatta argentina</name>
    <dbReference type="NCBI Taxonomy" id="621737"/>
    <lineage>
        <taxon>Eukaryota</taxon>
        <taxon>Metazoa</taxon>
        <taxon>Ecdysozoa</taxon>
        <taxon>Arthropoda</taxon>
        <taxon>Hexapoda</taxon>
        <taxon>Insecta</taxon>
        <taxon>Pterygota</taxon>
        <taxon>Neoptera</taxon>
        <taxon>Endopterygota</taxon>
        <taxon>Hymenoptera</taxon>
        <taxon>Apocrita</taxon>
        <taxon>Aculeata</taxon>
        <taxon>Formicoidea</taxon>
        <taxon>Formicidae</taxon>
        <taxon>Myrmicinae</taxon>
        <taxon>Pseudoatta</taxon>
    </lineage>
</organism>
<dbReference type="Pfam" id="PF00515">
    <property type="entry name" value="TPR_1"/>
    <property type="match status" value="1"/>
</dbReference>
<evidence type="ECO:0000256" key="14">
    <source>
        <dbReference type="ARBA" id="ARBA00045085"/>
    </source>
</evidence>
<comment type="function">
    <text evidence="1">Transfers mannosyl residues to the hydroxyl group of serine or threonine residues.</text>
</comment>
<dbReference type="GO" id="GO:0005783">
    <property type="term" value="C:endoplasmic reticulum"/>
    <property type="evidence" value="ECO:0007669"/>
    <property type="project" value="UniProtKB-SubCell"/>
</dbReference>